<dbReference type="AlphaFoldDB" id="A0A136KJH8"/>
<evidence type="ECO:0000256" key="2">
    <source>
        <dbReference type="ARBA" id="ARBA00022490"/>
    </source>
</evidence>
<keyword evidence="3 6" id="KW-0805">Transcription regulation</keyword>
<evidence type="ECO:0000256" key="1">
    <source>
        <dbReference type="ARBA" id="ARBA00008724"/>
    </source>
</evidence>
<feature type="domain" description="TACO1/YebC-like second and third" evidence="7">
    <location>
        <begin position="83"/>
        <end position="260"/>
    </location>
</feature>
<dbReference type="PANTHER" id="PTHR12532">
    <property type="entry name" value="TRANSLATIONAL ACTIVATOR OF CYTOCHROME C OXIDASE 1"/>
    <property type="match status" value="1"/>
</dbReference>
<dbReference type="NCBIfam" id="NF009044">
    <property type="entry name" value="PRK12378.1"/>
    <property type="match status" value="1"/>
</dbReference>
<evidence type="ECO:0000259" key="8">
    <source>
        <dbReference type="Pfam" id="PF20772"/>
    </source>
</evidence>
<dbReference type="Pfam" id="PF20772">
    <property type="entry name" value="TACO1_YebC_N"/>
    <property type="match status" value="1"/>
</dbReference>
<feature type="domain" description="TACO1/YebC-like N-terminal" evidence="8">
    <location>
        <begin position="5"/>
        <end position="76"/>
    </location>
</feature>
<accession>A0A136KJH8</accession>
<evidence type="ECO:0000259" key="7">
    <source>
        <dbReference type="Pfam" id="PF01709"/>
    </source>
</evidence>
<evidence type="ECO:0000256" key="5">
    <source>
        <dbReference type="ARBA" id="ARBA00023163"/>
    </source>
</evidence>
<dbReference type="SUPFAM" id="SSF75625">
    <property type="entry name" value="YebC-like"/>
    <property type="match status" value="1"/>
</dbReference>
<evidence type="ECO:0000256" key="4">
    <source>
        <dbReference type="ARBA" id="ARBA00023125"/>
    </source>
</evidence>
<evidence type="ECO:0000256" key="6">
    <source>
        <dbReference type="HAMAP-Rule" id="MF_00693"/>
    </source>
</evidence>
<dbReference type="InterPro" id="IPR048300">
    <property type="entry name" value="TACO1_YebC-like_2nd/3rd_dom"/>
</dbReference>
<gene>
    <name evidence="9" type="ORF">UZ20_WS6002000389</name>
</gene>
<dbReference type="GO" id="GO:0005829">
    <property type="term" value="C:cytosol"/>
    <property type="evidence" value="ECO:0007669"/>
    <property type="project" value="TreeGrafter"/>
</dbReference>
<proteinExistence type="inferred from homology"/>
<keyword evidence="5 6" id="KW-0804">Transcription</keyword>
<comment type="similarity">
    <text evidence="1 6">Belongs to the TACO1 family.</text>
</comment>
<dbReference type="InterPro" id="IPR049083">
    <property type="entry name" value="TACO1_YebC_N"/>
</dbReference>
<name>A0A136KJH8_9BACT</name>
<dbReference type="EMBL" id="JYPD01000014">
    <property type="protein sequence ID" value="KXK09586.1"/>
    <property type="molecule type" value="Genomic_DNA"/>
</dbReference>
<dbReference type="Gene3D" id="1.10.10.200">
    <property type="match status" value="1"/>
</dbReference>
<dbReference type="Gene3D" id="3.30.70.980">
    <property type="match status" value="2"/>
</dbReference>
<dbReference type="HAMAP" id="MF_00693">
    <property type="entry name" value="Transcrip_reg_TACO1"/>
    <property type="match status" value="1"/>
</dbReference>
<keyword evidence="2 6" id="KW-0963">Cytoplasm</keyword>
<dbReference type="InterPro" id="IPR026564">
    <property type="entry name" value="Transcrip_reg_TACO1-like_dom3"/>
</dbReference>
<comment type="subcellular location">
    <subcellularLocation>
        <location evidence="6">Cytoplasm</location>
    </subcellularLocation>
</comment>
<dbReference type="Proteomes" id="UP000070449">
    <property type="component" value="Unassembled WGS sequence"/>
</dbReference>
<dbReference type="PANTHER" id="PTHR12532:SF6">
    <property type="entry name" value="TRANSCRIPTIONAL REGULATORY PROTEIN YEBC-RELATED"/>
    <property type="match status" value="1"/>
</dbReference>
<dbReference type="GO" id="GO:0003677">
    <property type="term" value="F:DNA binding"/>
    <property type="evidence" value="ECO:0007669"/>
    <property type="project" value="UniProtKB-UniRule"/>
</dbReference>
<dbReference type="InterPro" id="IPR002876">
    <property type="entry name" value="Transcrip_reg_TACO1-like"/>
</dbReference>
<evidence type="ECO:0000313" key="9">
    <source>
        <dbReference type="EMBL" id="KXK09586.1"/>
    </source>
</evidence>
<dbReference type="NCBIfam" id="TIGR01033">
    <property type="entry name" value="YebC/PmpR family DNA-binding transcriptional regulator"/>
    <property type="match status" value="1"/>
</dbReference>
<dbReference type="InterPro" id="IPR029072">
    <property type="entry name" value="YebC-like"/>
</dbReference>
<reference evidence="9 10" key="1">
    <citation type="submission" date="2015-02" db="EMBL/GenBank/DDBJ databases">
        <title>Improved understanding of the partial-nitritation anammox process through 23 genomes representing the majority of the microbial community.</title>
        <authorList>
            <person name="Speth D.R."/>
            <person name="In T Zandt M."/>
            <person name="Guerrero Cruz S."/>
            <person name="Jetten M.S."/>
            <person name="Dutilh B.E."/>
        </authorList>
    </citation>
    <scope>NUCLEOTIDE SEQUENCE [LARGE SCALE GENOMIC DNA]</scope>
    <source>
        <strain evidence="9">OLB21</strain>
    </source>
</reference>
<dbReference type="NCBIfam" id="NF001030">
    <property type="entry name" value="PRK00110.1"/>
    <property type="match status" value="1"/>
</dbReference>
<dbReference type="Pfam" id="PF01709">
    <property type="entry name" value="Transcrip_reg"/>
    <property type="match status" value="1"/>
</dbReference>
<evidence type="ECO:0000256" key="3">
    <source>
        <dbReference type="ARBA" id="ARBA00023015"/>
    </source>
</evidence>
<keyword evidence="4 6" id="KW-0238">DNA-binding</keyword>
<dbReference type="FunFam" id="1.10.10.200:FF:000002">
    <property type="entry name" value="Probable transcriptional regulatory protein CLM62_37755"/>
    <property type="match status" value="1"/>
</dbReference>
<evidence type="ECO:0000313" key="10">
    <source>
        <dbReference type="Proteomes" id="UP000070449"/>
    </source>
</evidence>
<dbReference type="InterPro" id="IPR017856">
    <property type="entry name" value="Integrase-like_N"/>
</dbReference>
<protein>
    <recommendedName>
        <fullName evidence="6">Probable transcriptional regulatory protein UZ20_WS6002000389</fullName>
    </recommendedName>
</protein>
<comment type="caution">
    <text evidence="9">The sequence shown here is derived from an EMBL/GenBank/DDBJ whole genome shotgun (WGS) entry which is preliminary data.</text>
</comment>
<sequence length="262" mass="28468">MSGHSKWAKIKRAKGANDAKRGALFTKLAKNITIAASEAGGDPDMNFALRLAIEKAKAANMPADNITRAIKKGTGEGEKVQIQRISYEALGPGGVSLIIDCQTDNTNRTVSEVRKLIENHGGKMVPGGSIAWQFVERGLITILPAVSKKAEKFGAEDTYEDVSIDEVQMSLLDIEGILDINIVEHEIDGNQLEALEVTTDKVDFSNVLKAIEDLSYRLVSAELIKEPKESVNVSAEDMSKLTSLIESVDDHDDVDSVWTNSN</sequence>
<organism evidence="9 10">
    <name type="scientific">candidate division WS6 bacterium OLB21</name>
    <dbReference type="NCBI Taxonomy" id="1617427"/>
    <lineage>
        <taxon>Bacteria</taxon>
        <taxon>Candidatus Dojkabacteria</taxon>
    </lineage>
</organism>
<dbReference type="STRING" id="1617427.UZ20_WS6002000389"/>
<dbReference type="GO" id="GO:0006355">
    <property type="term" value="P:regulation of DNA-templated transcription"/>
    <property type="evidence" value="ECO:0007669"/>
    <property type="project" value="UniProtKB-UniRule"/>
</dbReference>